<dbReference type="Proteomes" id="UP000034301">
    <property type="component" value="Unassembled WGS sequence"/>
</dbReference>
<proteinExistence type="predicted"/>
<feature type="chain" id="PRO_5002534566" evidence="1">
    <location>
        <begin position="25"/>
        <end position="393"/>
    </location>
</feature>
<sequence length="393" mass="40578">MQNKKFYILIILVLTFFFSTQVFASLTFTTDAITGTTDSSIDLGAGNNLFLQTSGGKIGIGTATPLTSFHVSGTPIQDSTSSLFLLGNNLLSGIGSNTSGTFLGINSLDSYTGDFLNFQNNGVNVFRISNEGGFLAGNGGSVSMLQDYFPLTIMNGVISSINNARINQAAVYNVLDFFDMVAHYSPSTNYTEMILNGPAVGSILTAESSGAIKQMNGFSSVAYNLGNTNLTEAKALVGSAHNGAYGGGGSGNVTSLKAGEFVYANLGSGSITNAYGIFIESPGNDGNGIGTNNITNAYGLYIENQDKGTNKWNIYSAGASSRNVFEGSIKVDSALNKGTVALTGGTATVTVNSGAVCVVSETTDETKTVKGVVSGTTLTITGTGTDTIAYVCL</sequence>
<dbReference type="EMBL" id="LBYC01000006">
    <property type="protein sequence ID" value="KKR43250.1"/>
    <property type="molecule type" value="Genomic_DNA"/>
</dbReference>
<organism evidence="2 3">
    <name type="scientific">Candidatus Nomurabacteria bacterium GW2011_GWF2_40_12</name>
    <dbReference type="NCBI Taxonomy" id="1618776"/>
    <lineage>
        <taxon>Bacteria</taxon>
        <taxon>Candidatus Nomuraibacteriota</taxon>
    </lineage>
</organism>
<gene>
    <name evidence="2" type="ORF">UT78_C0006G0024</name>
</gene>
<protein>
    <submittedName>
        <fullName evidence="2">Uncharacterized protein</fullName>
    </submittedName>
</protein>
<reference evidence="2 3" key="1">
    <citation type="journal article" date="2015" name="Nature">
        <title>rRNA introns, odd ribosomes, and small enigmatic genomes across a large radiation of phyla.</title>
        <authorList>
            <person name="Brown C.T."/>
            <person name="Hug L.A."/>
            <person name="Thomas B.C."/>
            <person name="Sharon I."/>
            <person name="Castelle C.J."/>
            <person name="Singh A."/>
            <person name="Wilkins M.J."/>
            <person name="Williams K.H."/>
            <person name="Banfield J.F."/>
        </authorList>
    </citation>
    <scope>NUCLEOTIDE SEQUENCE [LARGE SCALE GENOMIC DNA]</scope>
</reference>
<dbReference type="AlphaFoldDB" id="A0A0G0T856"/>
<keyword evidence="1" id="KW-0732">Signal</keyword>
<evidence type="ECO:0000313" key="2">
    <source>
        <dbReference type="EMBL" id="KKR43250.1"/>
    </source>
</evidence>
<evidence type="ECO:0000313" key="3">
    <source>
        <dbReference type="Proteomes" id="UP000034301"/>
    </source>
</evidence>
<dbReference type="PATRIC" id="fig|1618776.3.peg.362"/>
<evidence type="ECO:0000256" key="1">
    <source>
        <dbReference type="SAM" id="SignalP"/>
    </source>
</evidence>
<accession>A0A0G0T856</accession>
<name>A0A0G0T856_9BACT</name>
<feature type="signal peptide" evidence="1">
    <location>
        <begin position="1"/>
        <end position="24"/>
    </location>
</feature>
<comment type="caution">
    <text evidence="2">The sequence shown here is derived from an EMBL/GenBank/DDBJ whole genome shotgun (WGS) entry which is preliminary data.</text>
</comment>